<evidence type="ECO:0000256" key="7">
    <source>
        <dbReference type="RuleBase" id="RU003862"/>
    </source>
</evidence>
<comment type="caution">
    <text evidence="8">The sequence shown here is derived from an EMBL/GenBank/DDBJ whole genome shotgun (WGS) entry which is preliminary data.</text>
</comment>
<sequence length="201" mass="22537">MKTNEVLELVGTSGIGAFRILEGKPGKASRFAKMVYSHCDLFVSFCVISLTDLSSRPKNWVRRTFVDARADLIITQLFYDTDIFLKFVNDCRQIEINCPIVLGIMPINNYKGFLRITGFCKTKAIANALCGQESENSQEALRVGYYSEAACCKAVIANALHDQESENSQEALRILDIILRVKKSMKLLFVYAASRFAVEVT</sequence>
<evidence type="ECO:0000256" key="1">
    <source>
        <dbReference type="ARBA" id="ARBA00001974"/>
    </source>
</evidence>
<keyword evidence="9" id="KW-1185">Reference proteome</keyword>
<dbReference type="GO" id="GO:0071949">
    <property type="term" value="F:FAD binding"/>
    <property type="evidence" value="ECO:0007669"/>
    <property type="project" value="TreeGrafter"/>
</dbReference>
<comment type="cofactor">
    <cofactor evidence="1 7">
        <name>FAD</name>
        <dbReference type="ChEBI" id="CHEBI:57692"/>
    </cofactor>
</comment>
<organism evidence="8 9">
    <name type="scientific">Capsicum baccatum</name>
    <name type="common">Peruvian pepper</name>
    <dbReference type="NCBI Taxonomy" id="33114"/>
    <lineage>
        <taxon>Eukaryota</taxon>
        <taxon>Viridiplantae</taxon>
        <taxon>Streptophyta</taxon>
        <taxon>Embryophyta</taxon>
        <taxon>Tracheophyta</taxon>
        <taxon>Spermatophyta</taxon>
        <taxon>Magnoliopsida</taxon>
        <taxon>eudicotyledons</taxon>
        <taxon>Gunneridae</taxon>
        <taxon>Pentapetalae</taxon>
        <taxon>asterids</taxon>
        <taxon>lamiids</taxon>
        <taxon>Solanales</taxon>
        <taxon>Solanaceae</taxon>
        <taxon>Solanoideae</taxon>
        <taxon>Capsiceae</taxon>
        <taxon>Capsicum</taxon>
    </lineage>
</organism>
<dbReference type="STRING" id="33114.A0A2G2WQ85"/>
<dbReference type="Gene3D" id="3.20.20.220">
    <property type="match status" value="1"/>
</dbReference>
<dbReference type="Proteomes" id="UP000224567">
    <property type="component" value="Unassembled WGS sequence"/>
</dbReference>
<dbReference type="GO" id="GO:0035999">
    <property type="term" value="P:tetrahydrofolate interconversion"/>
    <property type="evidence" value="ECO:0007669"/>
    <property type="project" value="UniProtKB-UniPathway"/>
</dbReference>
<dbReference type="AlphaFoldDB" id="A0A2G2WQ85"/>
<comment type="similarity">
    <text evidence="3 7">Belongs to the methylenetetrahydrofolate reductase family.</text>
</comment>
<keyword evidence="6 7" id="KW-0560">Oxidoreductase</keyword>
<accession>A0A2G2WQ85</accession>
<evidence type="ECO:0000256" key="4">
    <source>
        <dbReference type="ARBA" id="ARBA00022630"/>
    </source>
</evidence>
<evidence type="ECO:0000313" key="8">
    <source>
        <dbReference type="EMBL" id="PHT47339.1"/>
    </source>
</evidence>
<name>A0A2G2WQ85_CAPBA</name>
<evidence type="ECO:0000256" key="5">
    <source>
        <dbReference type="ARBA" id="ARBA00022827"/>
    </source>
</evidence>
<dbReference type="GO" id="GO:0005829">
    <property type="term" value="C:cytosol"/>
    <property type="evidence" value="ECO:0007669"/>
    <property type="project" value="TreeGrafter"/>
</dbReference>
<reference evidence="9" key="2">
    <citation type="journal article" date="2017" name="J. Anim. Genet.">
        <title>Multiple reference genome sequences of hot pepper reveal the massive evolution of plant disease resistance genes by retroduplication.</title>
        <authorList>
            <person name="Kim S."/>
            <person name="Park J."/>
            <person name="Yeom S.-I."/>
            <person name="Kim Y.-M."/>
            <person name="Seo E."/>
            <person name="Kim K.-T."/>
            <person name="Kim M.-S."/>
            <person name="Lee J.M."/>
            <person name="Cheong K."/>
            <person name="Shin H.-S."/>
            <person name="Kim S.-B."/>
            <person name="Han K."/>
            <person name="Lee J."/>
            <person name="Park M."/>
            <person name="Lee H.-A."/>
            <person name="Lee H.-Y."/>
            <person name="Lee Y."/>
            <person name="Oh S."/>
            <person name="Lee J.H."/>
            <person name="Choi E."/>
            <person name="Choi E."/>
            <person name="Lee S.E."/>
            <person name="Jeon J."/>
            <person name="Kim H."/>
            <person name="Choi G."/>
            <person name="Song H."/>
            <person name="Lee J."/>
            <person name="Lee S.-C."/>
            <person name="Kwon J.-K."/>
            <person name="Lee H.-Y."/>
            <person name="Koo N."/>
            <person name="Hong Y."/>
            <person name="Kim R.W."/>
            <person name="Kang W.-H."/>
            <person name="Huh J.H."/>
            <person name="Kang B.-C."/>
            <person name="Yang T.-J."/>
            <person name="Lee Y.-H."/>
            <person name="Bennetzen J.L."/>
            <person name="Choi D."/>
        </authorList>
    </citation>
    <scope>NUCLEOTIDE SEQUENCE [LARGE SCALE GENOMIC DNA]</scope>
    <source>
        <strain evidence="9">cv. PBC81</strain>
    </source>
</reference>
<dbReference type="EMBL" id="MLFT02000005">
    <property type="protein sequence ID" value="PHT47339.1"/>
    <property type="molecule type" value="Genomic_DNA"/>
</dbReference>
<dbReference type="PANTHER" id="PTHR45754:SF3">
    <property type="entry name" value="METHYLENETETRAHYDROFOLATE REDUCTASE (NADPH)"/>
    <property type="match status" value="1"/>
</dbReference>
<dbReference type="PANTHER" id="PTHR45754">
    <property type="entry name" value="METHYLENETETRAHYDROFOLATE REDUCTASE"/>
    <property type="match status" value="1"/>
</dbReference>
<keyword evidence="4 7" id="KW-0285">Flavoprotein</keyword>
<keyword evidence="5 7" id="KW-0274">FAD</keyword>
<dbReference type="SUPFAM" id="SSF51730">
    <property type="entry name" value="FAD-linked oxidoreductase"/>
    <property type="match status" value="1"/>
</dbReference>
<dbReference type="InterPro" id="IPR029041">
    <property type="entry name" value="FAD-linked_oxidoreductase-like"/>
</dbReference>
<dbReference type="GO" id="GO:0009086">
    <property type="term" value="P:methionine biosynthetic process"/>
    <property type="evidence" value="ECO:0007669"/>
    <property type="project" value="TreeGrafter"/>
</dbReference>
<dbReference type="GO" id="GO:0004489">
    <property type="term" value="F:methylenetetrahydrofolate reductase [NAD(P)H] activity"/>
    <property type="evidence" value="ECO:0007669"/>
    <property type="project" value="InterPro"/>
</dbReference>
<evidence type="ECO:0000256" key="3">
    <source>
        <dbReference type="ARBA" id="ARBA00006743"/>
    </source>
</evidence>
<dbReference type="InterPro" id="IPR003171">
    <property type="entry name" value="Mehydrof_redctse-like"/>
</dbReference>
<comment type="pathway">
    <text evidence="2 7">One-carbon metabolism; tetrahydrofolate interconversion.</text>
</comment>
<dbReference type="Pfam" id="PF02219">
    <property type="entry name" value="MTHFR"/>
    <property type="match status" value="1"/>
</dbReference>
<evidence type="ECO:0000313" key="9">
    <source>
        <dbReference type="Proteomes" id="UP000224567"/>
    </source>
</evidence>
<reference evidence="8 9" key="1">
    <citation type="journal article" date="2017" name="Genome Biol.">
        <title>New reference genome sequences of hot pepper reveal the massive evolution of plant disease-resistance genes by retroduplication.</title>
        <authorList>
            <person name="Kim S."/>
            <person name="Park J."/>
            <person name="Yeom S.I."/>
            <person name="Kim Y.M."/>
            <person name="Seo E."/>
            <person name="Kim K.T."/>
            <person name="Kim M.S."/>
            <person name="Lee J.M."/>
            <person name="Cheong K."/>
            <person name="Shin H.S."/>
            <person name="Kim S.B."/>
            <person name="Han K."/>
            <person name="Lee J."/>
            <person name="Park M."/>
            <person name="Lee H.A."/>
            <person name="Lee H.Y."/>
            <person name="Lee Y."/>
            <person name="Oh S."/>
            <person name="Lee J.H."/>
            <person name="Choi E."/>
            <person name="Choi E."/>
            <person name="Lee S.E."/>
            <person name="Jeon J."/>
            <person name="Kim H."/>
            <person name="Choi G."/>
            <person name="Song H."/>
            <person name="Lee J."/>
            <person name="Lee S.C."/>
            <person name="Kwon J.K."/>
            <person name="Lee H.Y."/>
            <person name="Koo N."/>
            <person name="Hong Y."/>
            <person name="Kim R.W."/>
            <person name="Kang W.H."/>
            <person name="Huh J.H."/>
            <person name="Kang B.C."/>
            <person name="Yang T.J."/>
            <person name="Lee Y.H."/>
            <person name="Bennetzen J.L."/>
            <person name="Choi D."/>
        </authorList>
    </citation>
    <scope>NUCLEOTIDE SEQUENCE [LARGE SCALE GENOMIC DNA]</scope>
    <source>
        <strain evidence="9">cv. PBC81</strain>
    </source>
</reference>
<proteinExistence type="inferred from homology"/>
<evidence type="ECO:0000256" key="2">
    <source>
        <dbReference type="ARBA" id="ARBA00004777"/>
    </source>
</evidence>
<dbReference type="OrthoDB" id="16284at2759"/>
<gene>
    <name evidence="8" type="ORF">CQW23_11547</name>
</gene>
<protein>
    <recommendedName>
        <fullName evidence="7">Methylenetetrahydrofolate reductase</fullName>
    </recommendedName>
</protein>
<dbReference type="UniPathway" id="UPA00193"/>
<evidence type="ECO:0000256" key="6">
    <source>
        <dbReference type="ARBA" id="ARBA00023002"/>
    </source>
</evidence>